<dbReference type="InterPro" id="IPR000742">
    <property type="entry name" value="EGF"/>
</dbReference>
<name>A0A151LLU6_9APIC</name>
<accession>A0A151LLU6</accession>
<organism evidence="5 6">
    <name type="scientific">Plasmodium gaboni</name>
    <dbReference type="NCBI Taxonomy" id="647221"/>
    <lineage>
        <taxon>Eukaryota</taxon>
        <taxon>Sar</taxon>
        <taxon>Alveolata</taxon>
        <taxon>Apicomplexa</taxon>
        <taxon>Aconoidasida</taxon>
        <taxon>Haemosporida</taxon>
        <taxon>Plasmodiidae</taxon>
        <taxon>Plasmodium</taxon>
        <taxon>Plasmodium (Laverania)</taxon>
    </lineage>
</organism>
<proteinExistence type="predicted"/>
<feature type="signal peptide" evidence="3">
    <location>
        <begin position="1"/>
        <end position="18"/>
    </location>
</feature>
<evidence type="ECO:0000313" key="6">
    <source>
        <dbReference type="Proteomes" id="UP000076004"/>
    </source>
</evidence>
<protein>
    <recommendedName>
        <fullName evidence="4">EGF-like domain-containing protein</fullName>
    </recommendedName>
</protein>
<feature type="transmembrane region" description="Helical" evidence="2">
    <location>
        <begin position="1683"/>
        <end position="1710"/>
    </location>
</feature>
<dbReference type="EMBL" id="LVLB01000010">
    <property type="protein sequence ID" value="KYO00164.1"/>
    <property type="molecule type" value="Genomic_DNA"/>
</dbReference>
<dbReference type="Proteomes" id="UP000076004">
    <property type="component" value="Chromosome 9"/>
</dbReference>
<dbReference type="PROSITE" id="PS01186">
    <property type="entry name" value="EGF_2"/>
    <property type="match status" value="1"/>
</dbReference>
<evidence type="ECO:0000256" key="2">
    <source>
        <dbReference type="SAM" id="Phobius"/>
    </source>
</evidence>
<feature type="region of interest" description="Disordered" evidence="1">
    <location>
        <begin position="403"/>
        <end position="424"/>
    </location>
</feature>
<evidence type="ECO:0000256" key="3">
    <source>
        <dbReference type="SAM" id="SignalP"/>
    </source>
</evidence>
<reference evidence="5 6" key="1">
    <citation type="journal article" date="2016" name="Nat. Commun.">
        <title>Genomes of cryptic chimpanzee Plasmodium species reveal key evolutionary events leading to human malaria.</title>
        <authorList>
            <person name="Sundararaman S.A."/>
            <person name="Plenderleith L.J."/>
            <person name="Liu W."/>
            <person name="Loy D.E."/>
            <person name="Learn G.H."/>
            <person name="Li Y."/>
            <person name="Shaw K.S."/>
            <person name="Ayouba A."/>
            <person name="Peeters M."/>
            <person name="Speede S."/>
            <person name="Shaw G.M."/>
            <person name="Bushman F.D."/>
            <person name="Brisson D."/>
            <person name="Rayner J.C."/>
            <person name="Sharp P.M."/>
            <person name="Hahn B.H."/>
        </authorList>
    </citation>
    <scope>NUCLEOTIDE SEQUENCE [LARGE SCALE GENOMIC DNA]</scope>
    <source>
        <strain evidence="5 6">SY75</strain>
    </source>
</reference>
<keyword evidence="2" id="KW-0472">Membrane</keyword>
<gene>
    <name evidence="5" type="ORF">PGSY75_0918400</name>
</gene>
<sequence>MYIYIYIFFFFLFIITSCNNNNDDDHKNNNIKYYKINDKKNNKKRKNTSYNYTSSLNSSVSIYMDKDYEYLVHTSEKNNRIICVKKEYNDLIYYTHDNDCDPQNTFSFSFNSTFKFDEHFYMTYKKNKESFIEMNITPSLAIGSCINCLFLDEMNLLSIYGYTFIYNKSNEYEYKNYYKKIIDLYHNNNTEEYSNDSDVDKNTPVIVNMIKTDMDKIKKKKKNHNKKKKKQSLFDSYNYNKDHKYIDKYNKRIYRNSLGIAATTFGNIQNVLTKDKSIERNNIISNVESEPYNSYTNYHDIHLYYNNCQGNDNIQGNHKCDGNLSYQQDGSNSEENLPFYSYENSILKKFLKENSIHYAYDEIGKDKTVNPNVSGNSDIYNNSSIKMVDRFFMNLKVMEDNKKDEKKEHNHNNHNHHNNNMYDHNNESEKRIFDKLKNIIYKENECKIFKDDFNNNPKMWTNILFTNSFTNINILSHIDKYNGTYADLKYFSFQDTYKKKKLNDFLNITLDINNKEYFRNNNVYIIIANEEIKYINHLIFCSDIISIADPVITYIYNYDLRKSYEQIKNKYISEVQDNKVFLIKVFYYNQQILFFLIDYIVGMDDPMKLSIPFFYLVSQNYFTMYTHFFMKDNLIGWIRKSKILYVKTMNKIFSYIKESTHYTKKSYDVISIENKIISNIYLLYLTKNIFKYIIFARYNPLKNYSLHKDINFDSVLLNMISTFTNEELYDYTTYLKKITKKDMNKIKDKKKIKRMDIFEIFIIPSTNYIKFESILSKLFKALFDCGGKHISKLLKIAILRSHYDMLYNFNCYNFQLYSFLTNLLDLHEYFYEYADLSDLFKESQIILKQLIKLTLEEMNNLIPFNEDKYLIKYLIIILYFGNDMFCLDKENSVYIQLIHELRQLNIFHAIILAYLSGDKVGTLCTSIDINKEENNKIIYVKKNNVYKDKDIGSYKYDNVDYLTYDDDNSYVKYKCRGNCNKNDYAVSFIKKFDNKYFGDFHVTIRPSSEYTLGIILISFMASVVFIVGELHKSMKRIYVYRIFKNIFIKNYNHNITKYYTFWNSKLYAFEQYEPECVLLFNKYNLYEKYNLHKNKSILNSLKVSNNLNDLKEYKINLLDRNNQKDNINNNEELIKYFDMKKEKCLCNRNMINKSKGDFVVSQYLQIRYNFMNKIKKTNNKLYEKMLNYNFFNDPLDISYKTKKFQYEKLIDICKDMKFDKNSLCLFHKSRIILTYLYLLSPNPQFIFYVISPLVFIKPQKYCDEYDIPLVLNNMLKNRNFYKKNAQICINYAFAHFISSGDKTTNLVITAKISGTMVNISKHNLLLLLPLSKRVDILDYSKNNEYDIKEEILNEYFILGNPYTPINIIAYSFQEYDNIKKNPHITISGAFIKKYDEKYVTYNAITKIYDEKTQCTNNHSFQHKGKLLCFCDILSKHKNTNCLYPFCEKTKKFCYLNEECINGECLCIKGYSRHPMSSICEQNNECVLDPKNTCESPGKCVLAKNRYICLCPYPYVRILNNCLHPLKGIKIGLYIFNNFNNQFSNDEDDASKKERFYSNVFGSMSDYIKEAINDITKHDLKLRVHVKPIKKLKNAIKATVIINQRNNPNEPTPIEVFNIFLNQLSDSTSALNIGFFSYFARFTYIDYVESFSRNEHVIPFYQNYIKYIPIFLLKIFQGDSFNDISFIACVNFIILIGVTFLLLSYFIYLFVKLKFFQEQRVKAF</sequence>
<evidence type="ECO:0000313" key="5">
    <source>
        <dbReference type="EMBL" id="KYO00164.1"/>
    </source>
</evidence>
<keyword evidence="2" id="KW-0812">Transmembrane</keyword>
<dbReference type="VEuPathDB" id="PlasmoDB:PGABG01_0915800"/>
<feature type="chain" id="PRO_5007584293" description="EGF-like domain-containing protein" evidence="3">
    <location>
        <begin position="19"/>
        <end position="1723"/>
    </location>
</feature>
<feature type="domain" description="EGF-like" evidence="4">
    <location>
        <begin position="1508"/>
        <end position="1521"/>
    </location>
</feature>
<dbReference type="GeneID" id="29776203"/>
<dbReference type="RefSeq" id="XP_018641931.1">
    <property type="nucleotide sequence ID" value="XM_018785590.1"/>
</dbReference>
<comment type="caution">
    <text evidence="5">The sequence shown here is derived from an EMBL/GenBank/DDBJ whole genome shotgun (WGS) entry which is preliminary data.</text>
</comment>
<evidence type="ECO:0000256" key="1">
    <source>
        <dbReference type="SAM" id="MobiDB-lite"/>
    </source>
</evidence>
<dbReference type="KEGG" id="pgab:PGSY75_0918400"/>
<keyword evidence="3" id="KW-0732">Signal</keyword>
<keyword evidence="2" id="KW-1133">Transmembrane helix</keyword>
<evidence type="ECO:0000259" key="4">
    <source>
        <dbReference type="PROSITE" id="PS01186"/>
    </source>
</evidence>
<dbReference type="VEuPathDB" id="PlasmoDB:PGSY75_0918400"/>